<feature type="region of interest" description="Disordered" evidence="1">
    <location>
        <begin position="1383"/>
        <end position="1426"/>
    </location>
</feature>
<feature type="region of interest" description="Disordered" evidence="1">
    <location>
        <begin position="1514"/>
        <end position="1572"/>
    </location>
</feature>
<evidence type="ECO:0000313" key="6">
    <source>
        <dbReference type="Proteomes" id="UP001642464"/>
    </source>
</evidence>
<evidence type="ECO:0000256" key="3">
    <source>
        <dbReference type="SAM" id="SignalP"/>
    </source>
</evidence>
<name>A0ABP0KP93_9DINO</name>
<protein>
    <submittedName>
        <fullName evidence="5">Guanylate-binding protein 2 (GTP-binding protein 2) (GBP-2) (MGBP-2) (MGBP2) (Guanine nucleotide-binding protein 2) (Interferon-induced guanylate-binding protein 2)</fullName>
    </submittedName>
</protein>
<feature type="signal peptide" evidence="3">
    <location>
        <begin position="1"/>
        <end position="19"/>
    </location>
</feature>
<keyword evidence="2" id="KW-0472">Membrane</keyword>
<keyword evidence="6" id="KW-1185">Reference proteome</keyword>
<reference evidence="5 6" key="1">
    <citation type="submission" date="2024-02" db="EMBL/GenBank/DDBJ databases">
        <authorList>
            <person name="Chen Y."/>
            <person name="Shah S."/>
            <person name="Dougan E. K."/>
            <person name="Thang M."/>
            <person name="Chan C."/>
        </authorList>
    </citation>
    <scope>NUCLEOTIDE SEQUENCE [LARGE SCALE GENOMIC DNA]</scope>
</reference>
<feature type="compositionally biased region" description="Polar residues" evidence="1">
    <location>
        <begin position="1551"/>
        <end position="1563"/>
    </location>
</feature>
<feature type="compositionally biased region" description="Polar residues" evidence="1">
    <location>
        <begin position="1387"/>
        <end position="1398"/>
    </location>
</feature>
<evidence type="ECO:0000259" key="4">
    <source>
        <dbReference type="Pfam" id="PF02263"/>
    </source>
</evidence>
<feature type="compositionally biased region" description="Acidic residues" evidence="1">
    <location>
        <begin position="1904"/>
        <end position="1913"/>
    </location>
</feature>
<feature type="compositionally biased region" description="Polar residues" evidence="1">
    <location>
        <begin position="1519"/>
        <end position="1532"/>
    </location>
</feature>
<dbReference type="Gene3D" id="3.40.50.300">
    <property type="entry name" value="P-loop containing nucleotide triphosphate hydrolases"/>
    <property type="match status" value="1"/>
</dbReference>
<proteinExistence type="predicted"/>
<gene>
    <name evidence="5" type="ORF">SCF082_LOCUS18283</name>
</gene>
<feature type="compositionally biased region" description="Polar residues" evidence="1">
    <location>
        <begin position="1840"/>
        <end position="1849"/>
    </location>
</feature>
<dbReference type="SUPFAM" id="SSF52540">
    <property type="entry name" value="P-loop containing nucleoside triphosphate hydrolases"/>
    <property type="match status" value="1"/>
</dbReference>
<feature type="domain" description="Guanylate-binding protein N-terminal" evidence="4">
    <location>
        <begin position="72"/>
        <end position="193"/>
    </location>
</feature>
<organism evidence="5 6">
    <name type="scientific">Durusdinium trenchii</name>
    <dbReference type="NCBI Taxonomy" id="1381693"/>
    <lineage>
        <taxon>Eukaryota</taxon>
        <taxon>Sar</taxon>
        <taxon>Alveolata</taxon>
        <taxon>Dinophyceae</taxon>
        <taxon>Suessiales</taxon>
        <taxon>Symbiodiniaceae</taxon>
        <taxon>Durusdinium</taxon>
    </lineage>
</organism>
<dbReference type="PANTHER" id="PTHR10751">
    <property type="entry name" value="GUANYLATE BINDING PROTEIN"/>
    <property type="match status" value="1"/>
</dbReference>
<feature type="transmembrane region" description="Helical" evidence="2">
    <location>
        <begin position="775"/>
        <end position="796"/>
    </location>
</feature>
<evidence type="ECO:0000256" key="1">
    <source>
        <dbReference type="SAM" id="MobiDB-lite"/>
    </source>
</evidence>
<dbReference type="Proteomes" id="UP001642464">
    <property type="component" value="Unassembled WGS sequence"/>
</dbReference>
<feature type="region of interest" description="Disordered" evidence="1">
    <location>
        <begin position="1452"/>
        <end position="1497"/>
    </location>
</feature>
<feature type="compositionally biased region" description="Polar residues" evidence="1">
    <location>
        <begin position="1859"/>
        <end position="1873"/>
    </location>
</feature>
<accession>A0ABP0KP93</accession>
<dbReference type="Pfam" id="PF02263">
    <property type="entry name" value="GBP"/>
    <property type="match status" value="1"/>
</dbReference>
<sequence>MWLHGSLGWLLVLAWYVCAAPEPEHVAASFAGKTEPEPPVADHDEESAGVGACSQCPVRLLEVVNEEAPDAAQLQLNDAGLRYLESQRSPLFLIPALGVYRGGKSLLLNRLMQRQAPYAQSFGIGHGQETFTRGIEICAEALPNHGGTVVWMDTEGLFSSEDARSAYGPKIFSLALLFSSVVLLNNLKVLNQQFFVFFEEQQQVARILREGLRSEGMRSDLLLPENLPIVWVLQQPINFAASAEASRHQLDSFLTIQDKARERIKDSFKHLIHEVPTATHDARQWSKLDQVSDNQLLLEYVSATKDLRYILLTQLQTARPLQAPSVAAQLRMYVDLVQKDHFSISLAKEAFEDSHVAQLCESFGQNAQDLASGLPAVNLSLAMNMSEQLIQEQRDMIIRDFHLGDAFLRRLQQCLDRKRLELEDMNGELVLEEWQKDVHKVAESGRCFILSKLALELPRYRSKYGPVFSKPLEAKARDFALQVQRSRVAGCVLLRHFAVPVAPWFAWPIMALYIRQGVLSGILTMGVHGVVLAGIYSILQFMGRLPFYVDLDYQVLRQHPGLLEWVMRYPQIPWDLLSQICGILGWIRVAWILGSQMFRPVETRTIGQLSNLELKVNTLLERTEADVKEKIVTSALEAALSIDSNDPAAAALSLVKGLMVVSQVGSSDTHFAYLFEAEHRSLARATVKSFHFPDKDSQSRCAASCKKDSSKLLRLAISNEWDELIPAMVVTLEKLSGRKDVKDGVTSSKPSRRLFQDVEDDEVEEAQEQSCCGCFCRFCIVLLLVLAGFVGAAWLLEFSSRAGLLPTAESTLPNSKVSEQKGSLDDFELLSKVNFTATTAHAPPEVVITLEVILYDLGEESEYPNRVDVYAPSGYKFLLSCFAPGERERLKNNLVSCRERWTLFNGNYLSGAILMAADNGVLPRDMPLTIKLLCSTPPLTPERNYFFVVTKQREGDAGWGMTTKSFDITPMPVTIRYTGVAGAEVPSKSHVETAFSTTISSWPLLLLATLSASVEVSRGTTCGPEQATSCFTEFDSYQVDLLEHPLITFHHTIRDFENPRSYHLAATLDVKSAKVTDVAFLWALCSTYIAMANATMSTSVGGIPLTEFRKDTPPGWAPNLPDYPLSSYLQKLKLWYRIYDGPDESVGPLVAGRLQGQAAKLALNLRLIRPDGNYDVGDEALVRLSVDQVLDPMDPTGQTILQHAIPSGVQALAFQLREAFGLSEQELTTSALNAFFEFRRGKLSLQEYASEWELLYEEAQTKAGLEVNQVAKTYPFFRGSGLPNKFIEDVKLQIHGDLSRFQEAKRLALRLSQRGEGTQLSNDLYMENSSQDYDFDKPNTFYGEEWHDSWQADDWSTWYADDWHTDDWRNYYDDAEYEEYQMDHESWTPTGRTPSSEWHTPPEEHYIGDLDDQPPASSTDQPTEDSYYGKGNYGGCHVCGSKWHMAAQCPVKTGSTPYGERKGKGKSKSKKGPWRPKGKGKGKGYGKGKKGKSFRDGKGKYYEDHVYYRQQPGKGLQFDFSSPTRTTTTEQLKVTPPDHKEILPWRRPQSAEETGSEQQSSDAAQEVPPLPSYSASAKTLSFATYVNNTTMQENHACYHAVRGKTRRGLLIDPGAAAGLIGSETLRDLLTSCYPELRDDQLQWMDSTATITGISGCPDKALGRIELKLPFKGMDAVYTADVIGNEGSLCPALVGNPALCAMKASLHSCWFENQDGLLVTWDSRCKDKPKMYMFRVLLTDSGHYLLPLDEDTSIPDGNTSQQTCHFLRHLSEESHRHWPDHAYTFWQQATGTTIPEQQRSTRESVADYVSTLVATSTKADKDQDRSTSCSTTAEADRNHSRLTSCSTTVEASKDHDRHTSCSSTVDASKNHSTMTSCSATPEETEAEETCKKPRSKTVTFQNDALPDEVDPPPEPLEDNLMYHLQDLPLYQGDQLPEGLNDEERKKLIKDYKAMPEEFYTRTNRRMVTPSSFPTWFAAAKKRKTKWHVWEWCSGSGRLSLTCCLASLVIGFPVDYRYGWDLGNP</sequence>
<keyword evidence="2" id="KW-0812">Transmembrane</keyword>
<feature type="region of interest" description="Disordered" evidence="1">
    <location>
        <begin position="1815"/>
        <end position="1913"/>
    </location>
</feature>
<evidence type="ECO:0000256" key="2">
    <source>
        <dbReference type="SAM" id="Phobius"/>
    </source>
</evidence>
<feature type="chain" id="PRO_5045082237" evidence="3">
    <location>
        <begin position="20"/>
        <end position="2023"/>
    </location>
</feature>
<keyword evidence="3" id="KW-0732">Signal</keyword>
<feature type="compositionally biased region" description="Basic residues" evidence="1">
    <location>
        <begin position="1463"/>
        <end position="1492"/>
    </location>
</feature>
<evidence type="ECO:0000313" key="5">
    <source>
        <dbReference type="EMBL" id="CAK9028279.1"/>
    </source>
</evidence>
<comment type="caution">
    <text evidence="5">The sequence shown here is derived from an EMBL/GenBank/DDBJ whole genome shotgun (WGS) entry which is preliminary data.</text>
</comment>
<feature type="transmembrane region" description="Helical" evidence="2">
    <location>
        <begin position="521"/>
        <end position="542"/>
    </location>
</feature>
<keyword evidence="2" id="KW-1133">Transmembrane helix</keyword>
<dbReference type="InterPro" id="IPR027417">
    <property type="entry name" value="P-loop_NTPase"/>
</dbReference>
<dbReference type="EMBL" id="CAXAMM010012224">
    <property type="protein sequence ID" value="CAK9028279.1"/>
    <property type="molecule type" value="Genomic_DNA"/>
</dbReference>
<feature type="transmembrane region" description="Helical" evidence="2">
    <location>
        <begin position="493"/>
        <end position="514"/>
    </location>
</feature>
<dbReference type="InterPro" id="IPR015894">
    <property type="entry name" value="Guanylate-bd_N"/>
</dbReference>
<feature type="transmembrane region" description="Helical" evidence="2">
    <location>
        <begin position="576"/>
        <end position="594"/>
    </location>
</feature>